<proteinExistence type="predicted"/>
<evidence type="ECO:0000313" key="2">
    <source>
        <dbReference type="EMBL" id="ULU06500.1"/>
    </source>
</evidence>
<name>A0AAE9IUK1_CAEBR</name>
<dbReference type="InterPro" id="IPR002083">
    <property type="entry name" value="MATH/TRAF_dom"/>
</dbReference>
<evidence type="ECO:0000313" key="3">
    <source>
        <dbReference type="Proteomes" id="UP000827892"/>
    </source>
</evidence>
<protein>
    <recommendedName>
        <fullName evidence="1">MATH domain-containing protein</fullName>
    </recommendedName>
</protein>
<dbReference type="PROSITE" id="PS50144">
    <property type="entry name" value="MATH"/>
    <property type="match status" value="1"/>
</dbReference>
<dbReference type="EMBL" id="CP090892">
    <property type="protein sequence ID" value="ULU06500.1"/>
    <property type="molecule type" value="Genomic_DNA"/>
</dbReference>
<evidence type="ECO:0000259" key="1">
    <source>
        <dbReference type="PROSITE" id="PS50144"/>
    </source>
</evidence>
<organism evidence="2 3">
    <name type="scientific">Caenorhabditis briggsae</name>
    <dbReference type="NCBI Taxonomy" id="6238"/>
    <lineage>
        <taxon>Eukaryota</taxon>
        <taxon>Metazoa</taxon>
        <taxon>Ecdysozoa</taxon>
        <taxon>Nematoda</taxon>
        <taxon>Chromadorea</taxon>
        <taxon>Rhabditida</taxon>
        <taxon>Rhabditina</taxon>
        <taxon>Rhabditomorpha</taxon>
        <taxon>Rhabditoidea</taxon>
        <taxon>Rhabditidae</taxon>
        <taxon>Peloderinae</taxon>
        <taxon>Caenorhabditis</taxon>
    </lineage>
</organism>
<dbReference type="Proteomes" id="UP000827892">
    <property type="component" value="Chromosome II"/>
</dbReference>
<gene>
    <name evidence="2" type="ORF">L3Y34_018389</name>
</gene>
<reference evidence="2 3" key="1">
    <citation type="submission" date="2022-05" db="EMBL/GenBank/DDBJ databases">
        <title>Chromosome-level reference genomes for two strains of Caenorhabditis briggsae: an improved platform for comparative genomics.</title>
        <authorList>
            <person name="Stevens L."/>
            <person name="Andersen E.C."/>
        </authorList>
    </citation>
    <scope>NUCLEOTIDE SEQUENCE [LARGE SCALE GENOMIC DNA]</scope>
    <source>
        <strain evidence="2">QX1410_ONT</strain>
        <tissue evidence="2">Whole-organism</tissue>
    </source>
</reference>
<sequence>MEEESGFDNFLAWEDIDNHIVNSDLTVEVKVEILKMTGFGKNARHQVLCLKNVPCAPIFLFQSSLFRKIRRISFGNSFMENLQLMVENLQLMMILSLKSFNWQIYHCTKTTISASVQFGKKFEEQVSL</sequence>
<dbReference type="AlphaFoldDB" id="A0AAE9IUK1"/>
<feature type="domain" description="MATH" evidence="1">
    <location>
        <begin position="1"/>
        <end position="31"/>
    </location>
</feature>
<accession>A0AAE9IUK1</accession>